<evidence type="ECO:0000313" key="10">
    <source>
        <dbReference type="Proteomes" id="UP001354931"/>
    </source>
</evidence>
<dbReference type="InterPro" id="IPR009827">
    <property type="entry name" value="MatC_N"/>
</dbReference>
<feature type="transmembrane region" description="Helical" evidence="7">
    <location>
        <begin position="315"/>
        <end position="333"/>
    </location>
</feature>
<accession>A0ABU6F9H2</accession>
<dbReference type="EMBL" id="JAOZYC010000136">
    <property type="protein sequence ID" value="MEB8340690.1"/>
    <property type="molecule type" value="Genomic_DNA"/>
</dbReference>
<gene>
    <name evidence="9" type="ORF">OKJ99_24645</name>
</gene>
<evidence type="ECO:0000256" key="3">
    <source>
        <dbReference type="ARBA" id="ARBA00022692"/>
    </source>
</evidence>
<evidence type="ECO:0000256" key="6">
    <source>
        <dbReference type="SAM" id="MobiDB-lite"/>
    </source>
</evidence>
<evidence type="ECO:0000256" key="1">
    <source>
        <dbReference type="ARBA" id="ARBA00004651"/>
    </source>
</evidence>
<dbReference type="Pfam" id="PF07158">
    <property type="entry name" value="MatC_N"/>
    <property type="match status" value="1"/>
</dbReference>
<feature type="compositionally biased region" description="Low complexity" evidence="6">
    <location>
        <begin position="205"/>
        <end position="218"/>
    </location>
</feature>
<evidence type="ECO:0000256" key="7">
    <source>
        <dbReference type="SAM" id="Phobius"/>
    </source>
</evidence>
<feature type="transmembrane region" description="Helical" evidence="7">
    <location>
        <begin position="173"/>
        <end position="194"/>
    </location>
</feature>
<feature type="transmembrane region" description="Helical" evidence="7">
    <location>
        <begin position="92"/>
        <end position="125"/>
    </location>
</feature>
<proteinExistence type="predicted"/>
<reference evidence="9 10" key="1">
    <citation type="submission" date="2022-10" db="EMBL/GenBank/DDBJ databases">
        <authorList>
            <person name="Xie J."/>
            <person name="Shen N."/>
        </authorList>
    </citation>
    <scope>NUCLEOTIDE SEQUENCE [LARGE SCALE GENOMIC DNA]</scope>
    <source>
        <strain evidence="9 10">YIM65594</strain>
    </source>
</reference>
<comment type="caution">
    <text evidence="9">The sequence shown here is derived from an EMBL/GenBank/DDBJ whole genome shotgun (WGS) entry which is preliminary data.</text>
</comment>
<evidence type="ECO:0000259" key="8">
    <source>
        <dbReference type="Pfam" id="PF07158"/>
    </source>
</evidence>
<feature type="region of interest" description="Disordered" evidence="6">
    <location>
        <begin position="203"/>
        <end position="256"/>
    </location>
</feature>
<organism evidence="9 10">
    <name type="scientific">Streptomyces endophyticus</name>
    <dbReference type="NCBI Taxonomy" id="714166"/>
    <lineage>
        <taxon>Bacteria</taxon>
        <taxon>Bacillati</taxon>
        <taxon>Actinomycetota</taxon>
        <taxon>Actinomycetes</taxon>
        <taxon>Kitasatosporales</taxon>
        <taxon>Streptomycetaceae</taxon>
        <taxon>Streptomyces</taxon>
    </lineage>
</organism>
<feature type="transmembrane region" description="Helical" evidence="7">
    <location>
        <begin position="272"/>
        <end position="303"/>
    </location>
</feature>
<evidence type="ECO:0000256" key="2">
    <source>
        <dbReference type="ARBA" id="ARBA00022475"/>
    </source>
</evidence>
<keyword evidence="10" id="KW-1185">Reference proteome</keyword>
<feature type="compositionally biased region" description="Polar residues" evidence="6">
    <location>
        <begin position="245"/>
        <end position="256"/>
    </location>
</feature>
<feature type="transmembrane region" description="Helical" evidence="7">
    <location>
        <begin position="436"/>
        <end position="458"/>
    </location>
</feature>
<dbReference type="PANTHER" id="PTHR43302:SF5">
    <property type="entry name" value="TRANSPORTER ARSB-RELATED"/>
    <property type="match status" value="1"/>
</dbReference>
<dbReference type="RefSeq" id="WP_326019557.1">
    <property type="nucleotide sequence ID" value="NZ_JAOZYC010000136.1"/>
</dbReference>
<feature type="domain" description="Dicarboxylate carrier MatC N-terminal" evidence="8">
    <location>
        <begin position="2"/>
        <end position="145"/>
    </location>
</feature>
<keyword evidence="4 7" id="KW-1133">Transmembrane helix</keyword>
<keyword evidence="2" id="KW-1003">Cell membrane</keyword>
<evidence type="ECO:0000256" key="4">
    <source>
        <dbReference type="ARBA" id="ARBA00022989"/>
    </source>
</evidence>
<feature type="transmembrane region" description="Helical" evidence="7">
    <location>
        <begin position="396"/>
        <end position="424"/>
    </location>
</feature>
<evidence type="ECO:0000313" key="9">
    <source>
        <dbReference type="EMBL" id="MEB8340690.1"/>
    </source>
</evidence>
<comment type="subcellular location">
    <subcellularLocation>
        <location evidence="1">Cell membrane</location>
        <topology evidence="1">Multi-pass membrane protein</topology>
    </subcellularLocation>
</comment>
<feature type="transmembrane region" description="Helical" evidence="7">
    <location>
        <begin position="51"/>
        <end position="72"/>
    </location>
</feature>
<dbReference type="Proteomes" id="UP001354931">
    <property type="component" value="Unassembled WGS sequence"/>
</dbReference>
<feature type="transmembrane region" description="Helical" evidence="7">
    <location>
        <begin position="137"/>
        <end position="161"/>
    </location>
</feature>
<feature type="transmembrane region" description="Helical" evidence="7">
    <location>
        <begin position="354"/>
        <end position="384"/>
    </location>
</feature>
<evidence type="ECO:0000256" key="5">
    <source>
        <dbReference type="ARBA" id="ARBA00023136"/>
    </source>
</evidence>
<name>A0ABU6F9H2_9ACTN</name>
<sequence>MIHVLAIALLVVAFVLTTTLGINLGALALVCTLVVGVMAAGFPAEKLVAEFPGDVFVILVGTTYLFTIARRNGTLDFLINWLVGRVGARPGVVLWIMFVLTGGLAALGSVFAVAMIAPVALALAARYRVSSTVMGLLVVHGWGAGVLSPISVFGVIVNSVLGQAGITGSPMRVFMVGAIANTLAALAVFVVWLARRPLRTAGPQASTDAATATGSGPPASAPPVTPEDSHTPASAPLVTPEDSRTPTGTLLTKQSRTATASRRDRFGYVATLAALLALVVAVVGFGAHIGLAALACAFVLALLQPEVSRSALREVPWDVVLLVCGVFTYIALLQRIGTIDAAADLITSSSTPTIAVLIACYVGAVVSAFASSTGIISAIVPLILPVLAVSDLSAATVAAALAVAMTIVDVSPLSTNGALLVANASPDDRDRLFRRLLGYGLSMAAVAPLLLWAAVVVAPA</sequence>
<protein>
    <submittedName>
        <fullName evidence="9">SLC13 family permease</fullName>
    </submittedName>
</protein>
<keyword evidence="3 7" id="KW-0812">Transmembrane</keyword>
<dbReference type="PANTHER" id="PTHR43302">
    <property type="entry name" value="TRANSPORTER ARSB-RELATED"/>
    <property type="match status" value="1"/>
</dbReference>
<feature type="transmembrane region" description="Helical" evidence="7">
    <location>
        <begin position="27"/>
        <end position="44"/>
    </location>
</feature>
<keyword evidence="5 7" id="KW-0472">Membrane</keyword>